<feature type="domain" description="J" evidence="7">
    <location>
        <begin position="8"/>
        <end position="70"/>
    </location>
</feature>
<keyword evidence="3" id="KW-0963">Cytoplasm</keyword>
<dbReference type="Pfam" id="PF00226">
    <property type="entry name" value="DnaJ"/>
    <property type="match status" value="1"/>
</dbReference>
<sequence length="282" mass="33330">MTEEGFVDFYSLLSIDIDTATKKIIQKAYREKSRTAHPDKGGDNETFHKLTIAYETLLDESKKKDYDQTFKAKKQRELKLQQMDKKKRRDRENLEERERLVKKNKIGGEDYNENLKNKLEENRLRTENYKELRNFQNKMENFALRNDKLSLDTPKNLDATLILKWKKKKFNFTKEDLMNIFKKNFNNYENLIFNDTDKEKKKMTAIISFSSILSANSVMNSKIEELQAFEIKWANGFPPAALATLLKENVQNQEEIMVDTNVPEGMSFEDYEELILMQTLDS</sequence>
<dbReference type="GO" id="GO:0005681">
    <property type="term" value="C:spliceosomal complex"/>
    <property type="evidence" value="ECO:0007669"/>
    <property type="project" value="TreeGrafter"/>
</dbReference>
<gene>
    <name evidence="8" type="primary">DNAJC17</name>
    <name evidence="8" type="ORF">HK099_005147</name>
</gene>
<dbReference type="InterPro" id="IPR012677">
    <property type="entry name" value="Nucleotide-bd_a/b_plait_sf"/>
</dbReference>
<evidence type="ECO:0000256" key="2">
    <source>
        <dbReference type="ARBA" id="ARBA00004496"/>
    </source>
</evidence>
<dbReference type="InterPro" id="IPR036869">
    <property type="entry name" value="J_dom_sf"/>
</dbReference>
<evidence type="ECO:0000256" key="5">
    <source>
        <dbReference type="ARBA" id="ARBA00023242"/>
    </source>
</evidence>
<dbReference type="SMART" id="SM00271">
    <property type="entry name" value="DnaJ"/>
    <property type="match status" value="1"/>
</dbReference>
<dbReference type="CDD" id="cd06257">
    <property type="entry name" value="DnaJ"/>
    <property type="match status" value="1"/>
</dbReference>
<dbReference type="AlphaFoldDB" id="A0AAD5Y2V1"/>
<dbReference type="PANTHER" id="PTHR44313">
    <property type="entry name" value="DNAJ HOMOLOG SUBFAMILY C MEMBER 17"/>
    <property type="match status" value="1"/>
</dbReference>
<dbReference type="GO" id="GO:0000390">
    <property type="term" value="P:spliceosomal complex disassembly"/>
    <property type="evidence" value="ECO:0007669"/>
    <property type="project" value="TreeGrafter"/>
</dbReference>
<comment type="subcellular location">
    <subcellularLocation>
        <location evidence="2">Cytoplasm</location>
    </subcellularLocation>
    <subcellularLocation>
        <location evidence="1">Nucleus</location>
    </subcellularLocation>
</comment>
<evidence type="ECO:0000259" key="7">
    <source>
        <dbReference type="PROSITE" id="PS50076"/>
    </source>
</evidence>
<evidence type="ECO:0000256" key="4">
    <source>
        <dbReference type="ARBA" id="ARBA00023186"/>
    </source>
</evidence>
<evidence type="ECO:0000313" key="8">
    <source>
        <dbReference type="EMBL" id="KAJ3226316.1"/>
    </source>
</evidence>
<feature type="region of interest" description="Disordered" evidence="6">
    <location>
        <begin position="77"/>
        <end position="96"/>
    </location>
</feature>
<dbReference type="PANTHER" id="PTHR44313:SF1">
    <property type="entry name" value="DNAJ HOMOLOG SUBFAMILY C MEMBER 17"/>
    <property type="match status" value="1"/>
</dbReference>
<keyword evidence="9" id="KW-1185">Reference proteome</keyword>
<dbReference type="EMBL" id="JADGJW010000039">
    <property type="protein sequence ID" value="KAJ3226316.1"/>
    <property type="molecule type" value="Genomic_DNA"/>
</dbReference>
<evidence type="ECO:0000256" key="1">
    <source>
        <dbReference type="ARBA" id="ARBA00004123"/>
    </source>
</evidence>
<dbReference type="Proteomes" id="UP001211065">
    <property type="component" value="Unassembled WGS sequence"/>
</dbReference>
<keyword evidence="5" id="KW-0539">Nucleus</keyword>
<proteinExistence type="predicted"/>
<dbReference type="SUPFAM" id="SSF46565">
    <property type="entry name" value="Chaperone J-domain"/>
    <property type="match status" value="1"/>
</dbReference>
<evidence type="ECO:0000256" key="3">
    <source>
        <dbReference type="ARBA" id="ARBA00022490"/>
    </source>
</evidence>
<evidence type="ECO:0000256" key="6">
    <source>
        <dbReference type="SAM" id="MobiDB-lite"/>
    </source>
</evidence>
<dbReference type="GO" id="GO:0005737">
    <property type="term" value="C:cytoplasm"/>
    <property type="evidence" value="ECO:0007669"/>
    <property type="project" value="UniProtKB-SubCell"/>
</dbReference>
<dbReference type="Gene3D" id="1.10.287.110">
    <property type="entry name" value="DnaJ domain"/>
    <property type="match status" value="1"/>
</dbReference>
<organism evidence="8 9">
    <name type="scientific">Clydaea vesicula</name>
    <dbReference type="NCBI Taxonomy" id="447962"/>
    <lineage>
        <taxon>Eukaryota</taxon>
        <taxon>Fungi</taxon>
        <taxon>Fungi incertae sedis</taxon>
        <taxon>Chytridiomycota</taxon>
        <taxon>Chytridiomycota incertae sedis</taxon>
        <taxon>Chytridiomycetes</taxon>
        <taxon>Lobulomycetales</taxon>
        <taxon>Lobulomycetaceae</taxon>
        <taxon>Clydaea</taxon>
    </lineage>
</organism>
<dbReference type="Gene3D" id="3.30.70.330">
    <property type="match status" value="1"/>
</dbReference>
<keyword evidence="4" id="KW-0143">Chaperone</keyword>
<evidence type="ECO:0000313" key="9">
    <source>
        <dbReference type="Proteomes" id="UP001211065"/>
    </source>
</evidence>
<dbReference type="PROSITE" id="PS00636">
    <property type="entry name" value="DNAJ_1"/>
    <property type="match status" value="1"/>
</dbReference>
<protein>
    <submittedName>
        <fullName evidence="8">DnaJ (Hsp40), sub C, member 17</fullName>
    </submittedName>
</protein>
<dbReference type="InterPro" id="IPR001623">
    <property type="entry name" value="DnaJ_domain"/>
</dbReference>
<reference evidence="8" key="1">
    <citation type="submission" date="2020-05" db="EMBL/GenBank/DDBJ databases">
        <title>Phylogenomic resolution of chytrid fungi.</title>
        <authorList>
            <person name="Stajich J.E."/>
            <person name="Amses K."/>
            <person name="Simmons R."/>
            <person name="Seto K."/>
            <person name="Myers J."/>
            <person name="Bonds A."/>
            <person name="Quandt C.A."/>
            <person name="Barry K."/>
            <person name="Liu P."/>
            <person name="Grigoriev I."/>
            <person name="Longcore J.E."/>
            <person name="James T.Y."/>
        </authorList>
    </citation>
    <scope>NUCLEOTIDE SEQUENCE</scope>
    <source>
        <strain evidence="8">JEL0476</strain>
    </source>
</reference>
<dbReference type="PROSITE" id="PS50076">
    <property type="entry name" value="DNAJ_2"/>
    <property type="match status" value="1"/>
</dbReference>
<dbReference type="InterPro" id="IPR018253">
    <property type="entry name" value="DnaJ_domain_CS"/>
</dbReference>
<name>A0AAD5Y2V1_9FUNG</name>
<accession>A0AAD5Y2V1</accession>
<comment type="caution">
    <text evidence="8">The sequence shown here is derived from an EMBL/GenBank/DDBJ whole genome shotgun (WGS) entry which is preliminary data.</text>
</comment>
<dbReference type="InterPro" id="IPR052094">
    <property type="entry name" value="Pre-mRNA-splicing_ERAD"/>
</dbReference>